<reference evidence="3 4" key="1">
    <citation type="submission" date="2016-06" db="EMBL/GenBank/DDBJ databases">
        <title>Genome sequence of Clostridium acetireducens DSM 10703.</title>
        <authorList>
            <person name="Poehlein A."/>
            <person name="Fluechter S."/>
            <person name="Duerre P."/>
            <person name="Daniel R."/>
        </authorList>
    </citation>
    <scope>NUCLEOTIDE SEQUENCE [LARGE SCALE GENOMIC DNA]</scope>
    <source>
        <strain evidence="3 4">DSM 10703</strain>
    </source>
</reference>
<keyword evidence="1" id="KW-0732">Signal</keyword>
<evidence type="ECO:0000259" key="2">
    <source>
        <dbReference type="Pfam" id="PF13205"/>
    </source>
</evidence>
<gene>
    <name evidence="3" type="ORF">CLOACE_15170</name>
</gene>
<dbReference type="Pfam" id="PF13205">
    <property type="entry name" value="Big_5"/>
    <property type="match status" value="1"/>
</dbReference>
<name>A0A1E8EXX9_9CLOT</name>
<dbReference type="EMBL" id="LZFO01000021">
    <property type="protein sequence ID" value="OFI05822.1"/>
    <property type="molecule type" value="Genomic_DNA"/>
</dbReference>
<evidence type="ECO:0000313" key="3">
    <source>
        <dbReference type="EMBL" id="OFI05822.1"/>
    </source>
</evidence>
<dbReference type="AlphaFoldDB" id="A0A1E8EXX9"/>
<dbReference type="SUPFAM" id="SSF49373">
    <property type="entry name" value="Invasin/intimin cell-adhesion fragments"/>
    <property type="match status" value="1"/>
</dbReference>
<protein>
    <recommendedName>
        <fullName evidence="2">SbsA Ig-like domain-containing protein</fullName>
    </recommendedName>
</protein>
<feature type="domain" description="SbsA Ig-like" evidence="2">
    <location>
        <begin position="29"/>
        <end position="121"/>
    </location>
</feature>
<proteinExistence type="predicted"/>
<dbReference type="STRING" id="1121290.CLAOCE_15170"/>
<dbReference type="InterPro" id="IPR032812">
    <property type="entry name" value="SbsA_Ig"/>
</dbReference>
<organism evidence="3 4">
    <name type="scientific">Clostridium acetireducens DSM 10703</name>
    <dbReference type="NCBI Taxonomy" id="1121290"/>
    <lineage>
        <taxon>Bacteria</taxon>
        <taxon>Bacillati</taxon>
        <taxon>Bacillota</taxon>
        <taxon>Clostridia</taxon>
        <taxon>Eubacteriales</taxon>
        <taxon>Clostridiaceae</taxon>
        <taxon>Clostridium</taxon>
    </lineage>
</organism>
<sequence>MEKICKKFNIALTLFLVMFFLFKVNYSVEANDKVVKAQKTWTIKLNMKVDPSTVKDNVTVIDEKCNTIPAEVYLWKLDEKFIIIDAPKEEYDSNKIYYIVLNKGLKSIYGDNLNKRMVYKFYVEDKEADFLYNKIETGLKHHVNKVYIRPEEQEKALKIAKKVVENHKGKTEVTDIGIGENLNDKTSWISFQYDIKTFWGYCEENEFVTINLNSRIMPVGEFNFLNVNSNIPGSKITYDVKDKNILSIDENGNIRALNAGKTFIYVNYSYRGTYKSYSIPIEVINNK</sequence>
<dbReference type="RefSeq" id="WP_070110494.1">
    <property type="nucleotide sequence ID" value="NZ_LZFO01000021.1"/>
</dbReference>
<accession>A0A1E8EXX9</accession>
<keyword evidence="4" id="KW-1185">Reference proteome</keyword>
<dbReference type="Proteomes" id="UP000175744">
    <property type="component" value="Unassembled WGS sequence"/>
</dbReference>
<dbReference type="InterPro" id="IPR008964">
    <property type="entry name" value="Invasin/intimin_cell_adhesion"/>
</dbReference>
<comment type="caution">
    <text evidence="3">The sequence shown here is derived from an EMBL/GenBank/DDBJ whole genome shotgun (WGS) entry which is preliminary data.</text>
</comment>
<evidence type="ECO:0000313" key="4">
    <source>
        <dbReference type="Proteomes" id="UP000175744"/>
    </source>
</evidence>
<evidence type="ECO:0000256" key="1">
    <source>
        <dbReference type="ARBA" id="ARBA00022729"/>
    </source>
</evidence>
<dbReference type="Gene3D" id="2.60.40.1080">
    <property type="match status" value="1"/>
</dbReference>
<dbReference type="OrthoDB" id="2067368at2"/>